<dbReference type="InterPro" id="IPR002401">
    <property type="entry name" value="Cyt_P450_E_grp-I"/>
</dbReference>
<dbReference type="AlphaFoldDB" id="A0A5C7HTC4"/>
<evidence type="ECO:0000256" key="6">
    <source>
        <dbReference type="ARBA" id="ARBA00023004"/>
    </source>
</evidence>
<keyword evidence="10" id="KW-1133">Transmembrane helix</keyword>
<dbReference type="InterPro" id="IPR036396">
    <property type="entry name" value="Cyt_P450_sf"/>
</dbReference>
<comment type="similarity">
    <text evidence="2 9">Belongs to the cytochrome P450 family.</text>
</comment>
<accession>A0A5C7HTC4</accession>
<evidence type="ECO:0000256" key="9">
    <source>
        <dbReference type="RuleBase" id="RU000461"/>
    </source>
</evidence>
<dbReference type="InterPro" id="IPR001128">
    <property type="entry name" value="Cyt_P450"/>
</dbReference>
<keyword evidence="3 8" id="KW-0349">Heme</keyword>
<gene>
    <name evidence="11" type="ORF">EZV62_014884</name>
</gene>
<dbReference type="GO" id="GO:0005506">
    <property type="term" value="F:iron ion binding"/>
    <property type="evidence" value="ECO:0007669"/>
    <property type="project" value="InterPro"/>
</dbReference>
<evidence type="ECO:0000313" key="12">
    <source>
        <dbReference type="Proteomes" id="UP000323000"/>
    </source>
</evidence>
<dbReference type="OrthoDB" id="1470350at2759"/>
<evidence type="ECO:0000256" key="7">
    <source>
        <dbReference type="ARBA" id="ARBA00023033"/>
    </source>
</evidence>
<keyword evidence="12" id="KW-1185">Reference proteome</keyword>
<dbReference type="GO" id="GO:0016705">
    <property type="term" value="F:oxidoreductase activity, acting on paired donors, with incorporation or reduction of molecular oxygen"/>
    <property type="evidence" value="ECO:0007669"/>
    <property type="project" value="InterPro"/>
</dbReference>
<evidence type="ECO:0000256" key="2">
    <source>
        <dbReference type="ARBA" id="ARBA00010617"/>
    </source>
</evidence>
<comment type="cofactor">
    <cofactor evidence="1 8">
        <name>heme</name>
        <dbReference type="ChEBI" id="CHEBI:30413"/>
    </cofactor>
</comment>
<organism evidence="11 12">
    <name type="scientific">Acer yangbiense</name>
    <dbReference type="NCBI Taxonomy" id="1000413"/>
    <lineage>
        <taxon>Eukaryota</taxon>
        <taxon>Viridiplantae</taxon>
        <taxon>Streptophyta</taxon>
        <taxon>Embryophyta</taxon>
        <taxon>Tracheophyta</taxon>
        <taxon>Spermatophyta</taxon>
        <taxon>Magnoliopsida</taxon>
        <taxon>eudicotyledons</taxon>
        <taxon>Gunneridae</taxon>
        <taxon>Pentapetalae</taxon>
        <taxon>rosids</taxon>
        <taxon>malvids</taxon>
        <taxon>Sapindales</taxon>
        <taxon>Sapindaceae</taxon>
        <taxon>Hippocastanoideae</taxon>
        <taxon>Acereae</taxon>
        <taxon>Acer</taxon>
    </lineage>
</organism>
<keyword evidence="6 8" id="KW-0408">Iron</keyword>
<keyword evidence="10" id="KW-0472">Membrane</keyword>
<dbReference type="Proteomes" id="UP000323000">
    <property type="component" value="Chromosome 6"/>
</dbReference>
<dbReference type="CDD" id="cd11064">
    <property type="entry name" value="CYP86A"/>
    <property type="match status" value="1"/>
</dbReference>
<proteinExistence type="inferred from homology"/>
<dbReference type="GO" id="GO:0004497">
    <property type="term" value="F:monooxygenase activity"/>
    <property type="evidence" value="ECO:0007669"/>
    <property type="project" value="UniProtKB-KW"/>
</dbReference>
<dbReference type="PRINTS" id="PR00385">
    <property type="entry name" value="P450"/>
</dbReference>
<keyword evidence="5 9" id="KW-0560">Oxidoreductase</keyword>
<evidence type="ECO:0000256" key="8">
    <source>
        <dbReference type="PIRSR" id="PIRSR602401-1"/>
    </source>
</evidence>
<keyword evidence="10" id="KW-0812">Transmembrane</keyword>
<dbReference type="GO" id="GO:0020037">
    <property type="term" value="F:heme binding"/>
    <property type="evidence" value="ECO:0007669"/>
    <property type="project" value="InterPro"/>
</dbReference>
<dbReference type="InterPro" id="IPR017972">
    <property type="entry name" value="Cyt_P450_CS"/>
</dbReference>
<dbReference type="Gene3D" id="1.10.630.10">
    <property type="entry name" value="Cytochrome P450"/>
    <property type="match status" value="1"/>
</dbReference>
<keyword evidence="4 8" id="KW-0479">Metal-binding</keyword>
<dbReference type="PRINTS" id="PR00463">
    <property type="entry name" value="EP450I"/>
</dbReference>
<sequence length="512" mass="58345">MIATMIDSLANLPCMILVTITLLISLLFLHYYTKHNKVVLWNLPLVGLLPEVFFNFHGLQNKVTQLLEEKKGTFFLKGALLAQSDILITSDPANVHHIMSSNFSNYVKGSNWRKRFDIFGDDSIFNADFQVWQHNRKIARGFFSHHQFHQLLNKIVPDTIVKGLIPVLDHIVSGQNLVVDLQDLFKRLTFDFASLIVFGSNLNSLSVGFPENIFTKALDDACEATCARHFVPDSFWRLQRWFVVGKERKLSESWKTIDSFCADHLAIKRKKLATNEDHHEVEGFDVLNCYLTGHEITGPTPTDKIMRDSITSAFLAIGSTTTSTLSWFFWLVSKNPLVEIKIRQEVDKNFPENKVCPMQEELSKLVYLHAALCETLRLFPPVPSQLRVPIQPDNLPSGDHVNENTNVMISLYAMARMVSVWGEDCCEFKPERWITEDGRIKHEPAHKFFSFNAGPRICIGKDIAFTMMKGVVATMMRNYNVGVVESHPVVPNLSTVFSMKHGLMATVTNRWN</sequence>
<dbReference type="EMBL" id="VAHF01000006">
    <property type="protein sequence ID" value="TXG60311.1"/>
    <property type="molecule type" value="Genomic_DNA"/>
</dbReference>
<dbReference type="Pfam" id="PF00067">
    <property type="entry name" value="p450"/>
    <property type="match status" value="1"/>
</dbReference>
<evidence type="ECO:0000256" key="3">
    <source>
        <dbReference type="ARBA" id="ARBA00022617"/>
    </source>
</evidence>
<evidence type="ECO:0000313" key="11">
    <source>
        <dbReference type="EMBL" id="TXG60311.1"/>
    </source>
</evidence>
<reference evidence="12" key="1">
    <citation type="journal article" date="2019" name="Gigascience">
        <title>De novo genome assembly of the endangered Acer yangbiense, a plant species with extremely small populations endemic to Yunnan Province, China.</title>
        <authorList>
            <person name="Yang J."/>
            <person name="Wariss H.M."/>
            <person name="Tao L."/>
            <person name="Zhang R."/>
            <person name="Yun Q."/>
            <person name="Hollingsworth P."/>
            <person name="Dao Z."/>
            <person name="Luo G."/>
            <person name="Guo H."/>
            <person name="Ma Y."/>
            <person name="Sun W."/>
        </authorList>
    </citation>
    <scope>NUCLEOTIDE SEQUENCE [LARGE SCALE GENOMIC DNA]</scope>
    <source>
        <strain evidence="12">cv. Malutang</strain>
    </source>
</reference>
<evidence type="ECO:0000256" key="5">
    <source>
        <dbReference type="ARBA" id="ARBA00023002"/>
    </source>
</evidence>
<name>A0A5C7HTC4_9ROSI</name>
<evidence type="ECO:0000256" key="10">
    <source>
        <dbReference type="SAM" id="Phobius"/>
    </source>
</evidence>
<dbReference type="SUPFAM" id="SSF48264">
    <property type="entry name" value="Cytochrome P450"/>
    <property type="match status" value="1"/>
</dbReference>
<evidence type="ECO:0000256" key="1">
    <source>
        <dbReference type="ARBA" id="ARBA00001971"/>
    </source>
</evidence>
<dbReference type="PROSITE" id="PS00086">
    <property type="entry name" value="CYTOCHROME_P450"/>
    <property type="match status" value="1"/>
</dbReference>
<dbReference type="PANTHER" id="PTHR24296">
    <property type="entry name" value="CYTOCHROME P450"/>
    <property type="match status" value="1"/>
</dbReference>
<evidence type="ECO:0000256" key="4">
    <source>
        <dbReference type="ARBA" id="ARBA00022723"/>
    </source>
</evidence>
<dbReference type="GO" id="GO:0006629">
    <property type="term" value="P:lipid metabolic process"/>
    <property type="evidence" value="ECO:0007669"/>
    <property type="project" value="UniProtKB-ARBA"/>
</dbReference>
<protein>
    <submittedName>
        <fullName evidence="11">Uncharacterized protein</fullName>
    </submittedName>
</protein>
<comment type="caution">
    <text evidence="11">The sequence shown here is derived from an EMBL/GenBank/DDBJ whole genome shotgun (WGS) entry which is preliminary data.</text>
</comment>
<keyword evidence="7 9" id="KW-0503">Monooxygenase</keyword>
<feature type="binding site" description="axial binding residue" evidence="8">
    <location>
        <position position="458"/>
    </location>
    <ligand>
        <name>heme</name>
        <dbReference type="ChEBI" id="CHEBI:30413"/>
    </ligand>
    <ligandPart>
        <name>Fe</name>
        <dbReference type="ChEBI" id="CHEBI:18248"/>
    </ligandPart>
</feature>
<feature type="transmembrane region" description="Helical" evidence="10">
    <location>
        <begin position="12"/>
        <end position="32"/>
    </location>
</feature>